<comment type="subunit">
    <text evidence="5 10">Heterodimer of LeuC and LeuD.</text>
</comment>
<dbReference type="InterPro" id="IPR000573">
    <property type="entry name" value="AconitaseA/IPMdHydase_ssu_swvl"/>
</dbReference>
<evidence type="ECO:0000313" key="13">
    <source>
        <dbReference type="Proteomes" id="UP000297535"/>
    </source>
</evidence>
<comment type="similarity">
    <text evidence="4 10">Belongs to the LeuD family. LeuD type 1 subfamily.</text>
</comment>
<dbReference type="NCBIfam" id="TIGR00171">
    <property type="entry name" value="leuD"/>
    <property type="match status" value="1"/>
</dbReference>
<evidence type="ECO:0000256" key="9">
    <source>
        <dbReference type="ARBA" id="ARBA00023304"/>
    </source>
</evidence>
<dbReference type="AlphaFoldDB" id="A0A4Z0NWB9"/>
<dbReference type="Pfam" id="PF00694">
    <property type="entry name" value="Aconitase_C"/>
    <property type="match status" value="1"/>
</dbReference>
<keyword evidence="13" id="KW-1185">Reference proteome</keyword>
<protein>
    <recommendedName>
        <fullName evidence="10">3-isopropylmalate dehydratase small subunit</fullName>
        <ecNumber evidence="10">4.2.1.33</ecNumber>
    </recommendedName>
    <alternativeName>
        <fullName evidence="10">Alpha-IPM isomerase</fullName>
        <shortName evidence="10">IPMI</shortName>
    </alternativeName>
    <alternativeName>
        <fullName evidence="10">Isopropylmalate isomerase</fullName>
    </alternativeName>
</protein>
<evidence type="ECO:0000256" key="3">
    <source>
        <dbReference type="ARBA" id="ARBA00004729"/>
    </source>
</evidence>
<dbReference type="GO" id="GO:0009316">
    <property type="term" value="C:3-isopropylmalate dehydratase complex"/>
    <property type="evidence" value="ECO:0007669"/>
    <property type="project" value="InterPro"/>
</dbReference>
<evidence type="ECO:0000256" key="6">
    <source>
        <dbReference type="ARBA" id="ARBA00022430"/>
    </source>
</evidence>
<evidence type="ECO:0000256" key="10">
    <source>
        <dbReference type="HAMAP-Rule" id="MF_01031"/>
    </source>
</evidence>
<evidence type="ECO:0000256" key="1">
    <source>
        <dbReference type="ARBA" id="ARBA00000491"/>
    </source>
</evidence>
<evidence type="ECO:0000256" key="5">
    <source>
        <dbReference type="ARBA" id="ARBA00011271"/>
    </source>
</evidence>
<dbReference type="SUPFAM" id="SSF52016">
    <property type="entry name" value="LeuD/IlvD-like"/>
    <property type="match status" value="1"/>
</dbReference>
<dbReference type="Proteomes" id="UP000297535">
    <property type="component" value="Unassembled WGS sequence"/>
</dbReference>
<evidence type="ECO:0000256" key="2">
    <source>
        <dbReference type="ARBA" id="ARBA00002695"/>
    </source>
</evidence>
<reference evidence="12 13" key="1">
    <citation type="submission" date="2019-04" db="EMBL/GenBank/DDBJ databases">
        <authorList>
            <person name="Feng G."/>
            <person name="Zhu H."/>
        </authorList>
    </citation>
    <scope>NUCLEOTIDE SEQUENCE [LARGE SCALE GENOMIC DNA]</scope>
    <source>
        <strain evidence="12 13">6HR-1</strain>
    </source>
</reference>
<dbReference type="InterPro" id="IPR004431">
    <property type="entry name" value="3-IsopropMal_deHydase_ssu"/>
</dbReference>
<evidence type="ECO:0000256" key="8">
    <source>
        <dbReference type="ARBA" id="ARBA00023239"/>
    </source>
</evidence>
<keyword evidence="8 10" id="KW-0456">Lyase</keyword>
<name>A0A4Z0NWB9_9HYPH</name>
<sequence length="203" mass="21807">MRPFTEVSGPAAPFLAANVDTDVIIRIERLTGVPRGELGAYAFEALRTRREGGPDPDFVLDRPLFRGAPILIAGRNFGCGSSREGAVWALMGLGLRVVIAESFGDIFFSNCFQNGLLPVVLPKDVIDRLAAEAATGAPVAVDLVARAVRAPSGTVIAFTVDPQRRQALLEGLDEIGATLRRDDEIAAWQARDRAARPWIWAAG</sequence>
<dbReference type="Gene3D" id="3.20.19.10">
    <property type="entry name" value="Aconitase, domain 4"/>
    <property type="match status" value="1"/>
</dbReference>
<dbReference type="GO" id="GO:0009098">
    <property type="term" value="P:L-leucine biosynthetic process"/>
    <property type="evidence" value="ECO:0007669"/>
    <property type="project" value="UniProtKB-UniRule"/>
</dbReference>
<proteinExistence type="inferred from homology"/>
<comment type="pathway">
    <text evidence="3 10">Amino-acid biosynthesis; L-leucine biosynthesis; L-leucine from 3-methyl-2-oxobutanoate: step 2/4.</text>
</comment>
<dbReference type="EMBL" id="SRLB01000002">
    <property type="protein sequence ID" value="TGE01634.1"/>
    <property type="molecule type" value="Genomic_DNA"/>
</dbReference>
<evidence type="ECO:0000256" key="7">
    <source>
        <dbReference type="ARBA" id="ARBA00022605"/>
    </source>
</evidence>
<dbReference type="EC" id="4.2.1.33" evidence="10"/>
<evidence type="ECO:0000313" key="12">
    <source>
        <dbReference type="EMBL" id="TGE01634.1"/>
    </source>
</evidence>
<comment type="function">
    <text evidence="2 10">Catalyzes the isomerization between 2-isopropylmalate and 3-isopropylmalate, via the formation of 2-isopropylmaleate.</text>
</comment>
<comment type="catalytic activity">
    <reaction evidence="1 10">
        <text>(2R,3S)-3-isopropylmalate = (2S)-2-isopropylmalate</text>
        <dbReference type="Rhea" id="RHEA:32287"/>
        <dbReference type="ChEBI" id="CHEBI:1178"/>
        <dbReference type="ChEBI" id="CHEBI:35121"/>
        <dbReference type="EC" id="4.2.1.33"/>
    </reaction>
</comment>
<dbReference type="InterPro" id="IPR015928">
    <property type="entry name" value="Aconitase/3IPM_dehydase_swvl"/>
</dbReference>
<keyword evidence="6 10" id="KW-0432">Leucine biosynthesis</keyword>
<dbReference type="InterPro" id="IPR050075">
    <property type="entry name" value="LeuD"/>
</dbReference>
<accession>A0A4Z0NWB9</accession>
<comment type="caution">
    <text evidence="12">The sequence shown here is derived from an EMBL/GenBank/DDBJ whole genome shotgun (WGS) entry which is preliminary data.</text>
</comment>
<keyword evidence="7 10" id="KW-0028">Amino-acid biosynthesis</keyword>
<evidence type="ECO:0000259" key="11">
    <source>
        <dbReference type="Pfam" id="PF00694"/>
    </source>
</evidence>
<dbReference type="OrthoDB" id="9777465at2"/>
<dbReference type="NCBIfam" id="NF002458">
    <property type="entry name" value="PRK01641.1"/>
    <property type="match status" value="1"/>
</dbReference>
<dbReference type="CDD" id="cd01577">
    <property type="entry name" value="IPMI_Swivel"/>
    <property type="match status" value="1"/>
</dbReference>
<keyword evidence="9 10" id="KW-0100">Branched-chain amino acid biosynthesis</keyword>
<organism evidence="12 13">
    <name type="scientific">Methylobacterium nonmethylotrophicum</name>
    <dbReference type="NCBI Taxonomy" id="1141884"/>
    <lineage>
        <taxon>Bacteria</taxon>
        <taxon>Pseudomonadati</taxon>
        <taxon>Pseudomonadota</taxon>
        <taxon>Alphaproteobacteria</taxon>
        <taxon>Hyphomicrobiales</taxon>
        <taxon>Methylobacteriaceae</taxon>
        <taxon>Methylobacterium</taxon>
    </lineage>
</organism>
<evidence type="ECO:0000256" key="4">
    <source>
        <dbReference type="ARBA" id="ARBA00009845"/>
    </source>
</evidence>
<dbReference type="GO" id="GO:0003861">
    <property type="term" value="F:3-isopropylmalate dehydratase activity"/>
    <property type="evidence" value="ECO:0007669"/>
    <property type="project" value="UniProtKB-UniRule"/>
</dbReference>
<dbReference type="HAMAP" id="MF_01031">
    <property type="entry name" value="LeuD_type1"/>
    <property type="match status" value="1"/>
</dbReference>
<gene>
    <name evidence="10 12" type="primary">leuD</name>
    <name evidence="12" type="ORF">EU555_02835</name>
</gene>
<dbReference type="PANTHER" id="PTHR43345:SF5">
    <property type="entry name" value="3-ISOPROPYLMALATE DEHYDRATASE SMALL SUBUNIT"/>
    <property type="match status" value="1"/>
</dbReference>
<feature type="domain" description="Aconitase A/isopropylmalate dehydratase small subunit swivel" evidence="11">
    <location>
        <begin position="1"/>
        <end position="123"/>
    </location>
</feature>
<dbReference type="RefSeq" id="WP_135412948.1">
    <property type="nucleotide sequence ID" value="NZ_SRLB01000002.1"/>
</dbReference>
<dbReference type="UniPathway" id="UPA00048">
    <property type="reaction ID" value="UER00071"/>
</dbReference>
<dbReference type="PANTHER" id="PTHR43345">
    <property type="entry name" value="3-ISOPROPYLMALATE DEHYDRATASE SMALL SUBUNIT 2-RELATED-RELATED"/>
    <property type="match status" value="1"/>
</dbReference>
<dbReference type="InterPro" id="IPR033940">
    <property type="entry name" value="IPMI_Swivel"/>
</dbReference>